<dbReference type="EMBL" id="JAIWQS010000010">
    <property type="protein sequence ID" value="KAJ8752093.1"/>
    <property type="molecule type" value="Genomic_DNA"/>
</dbReference>
<keyword evidence="7" id="KW-0325">Glycoprotein</keyword>
<organism evidence="10 11">
    <name type="scientific">Erythroxylum novogranatense</name>
    <dbReference type="NCBI Taxonomy" id="1862640"/>
    <lineage>
        <taxon>Eukaryota</taxon>
        <taxon>Viridiplantae</taxon>
        <taxon>Streptophyta</taxon>
        <taxon>Embryophyta</taxon>
        <taxon>Tracheophyta</taxon>
        <taxon>Spermatophyta</taxon>
        <taxon>Magnoliopsida</taxon>
        <taxon>eudicotyledons</taxon>
        <taxon>Gunneridae</taxon>
        <taxon>Pentapetalae</taxon>
        <taxon>rosids</taxon>
        <taxon>fabids</taxon>
        <taxon>Malpighiales</taxon>
        <taxon>Erythroxylaceae</taxon>
        <taxon>Erythroxylum</taxon>
    </lineage>
</organism>
<evidence type="ECO:0000256" key="1">
    <source>
        <dbReference type="ARBA" id="ARBA00001974"/>
    </source>
</evidence>
<feature type="signal peptide" evidence="8">
    <location>
        <begin position="1"/>
        <end position="25"/>
    </location>
</feature>
<dbReference type="InterPro" id="IPR006094">
    <property type="entry name" value="Oxid_FAD_bind_N"/>
</dbReference>
<keyword evidence="3" id="KW-0285">Flavoprotein</keyword>
<dbReference type="InterPro" id="IPR016166">
    <property type="entry name" value="FAD-bd_PCMH"/>
</dbReference>
<evidence type="ECO:0000313" key="10">
    <source>
        <dbReference type="EMBL" id="KAJ8752093.1"/>
    </source>
</evidence>
<keyword evidence="4 8" id="KW-0732">Signal</keyword>
<dbReference type="PROSITE" id="PS51387">
    <property type="entry name" value="FAD_PCMH"/>
    <property type="match status" value="1"/>
</dbReference>
<name>A0AAV8SJ63_9ROSI</name>
<dbReference type="Pfam" id="PF08031">
    <property type="entry name" value="BBE"/>
    <property type="match status" value="1"/>
</dbReference>
<comment type="caution">
    <text evidence="10">The sequence shown here is derived from an EMBL/GenBank/DDBJ whole genome shotgun (WGS) entry which is preliminary data.</text>
</comment>
<dbReference type="GO" id="GO:0016491">
    <property type="term" value="F:oxidoreductase activity"/>
    <property type="evidence" value="ECO:0007669"/>
    <property type="project" value="InterPro"/>
</dbReference>
<dbReference type="InterPro" id="IPR036318">
    <property type="entry name" value="FAD-bd_PCMH-like_sf"/>
</dbReference>
<evidence type="ECO:0000256" key="5">
    <source>
        <dbReference type="ARBA" id="ARBA00022827"/>
    </source>
</evidence>
<dbReference type="InterPro" id="IPR016167">
    <property type="entry name" value="FAD-bd_PCMH_sub1"/>
</dbReference>
<comment type="similarity">
    <text evidence="2">Belongs to the oxygen-dependent FAD-linked oxidoreductase family.</text>
</comment>
<accession>A0AAV8SJ63</accession>
<dbReference type="Pfam" id="PF01565">
    <property type="entry name" value="FAD_binding_4"/>
    <property type="match status" value="2"/>
</dbReference>
<dbReference type="FunFam" id="3.30.43.10:FF:000004">
    <property type="entry name" value="Berberine bridge enzyme-like 15"/>
    <property type="match status" value="1"/>
</dbReference>
<evidence type="ECO:0000313" key="11">
    <source>
        <dbReference type="Proteomes" id="UP001159364"/>
    </source>
</evidence>
<reference evidence="10 11" key="1">
    <citation type="submission" date="2021-09" db="EMBL/GenBank/DDBJ databases">
        <title>Genomic insights and catalytic innovation underlie evolution of tropane alkaloids biosynthesis.</title>
        <authorList>
            <person name="Wang Y.-J."/>
            <person name="Tian T."/>
            <person name="Huang J.-P."/>
            <person name="Huang S.-X."/>
        </authorList>
    </citation>
    <scope>NUCLEOTIDE SEQUENCE [LARGE SCALE GENOMIC DNA]</scope>
    <source>
        <strain evidence="10">KIB-2018</strain>
        <tissue evidence="10">Leaf</tissue>
    </source>
</reference>
<sequence>MNSPRYSLHSFLLVLLFSFPLIASANPHYQFIQCLLQRSGDPTTISKLIYTPNNPSYSSVLDYTMQDLRFNTTSTPKPLFIVTPTKISHIQAVVLCARKVGLDLRIRSGGHDYEGLSYVSFLPFVILDMINMTSINVDVANKCAWVQAGATLGELYYQLVTTDRTGATLGKLYYQLVTTDRSLAFPAGVCASVGSGGHISGGGYGSLVRKYGIAADHVIDAQIVDVSGRLLDRASMGEDVFWAIRGGGGNTYGVVVAWKVNLVSVPSNVTVFKVLRTVEQNATKLIYRWQTVANEAPDDLYILAMMGKTNSSQVGSTAVNVTFYGNYLGGVDELLQLMKERFPELGVVKEDCIEMSWQGSNLFFTDFPANSSLELLLTRTLLKTRTKSKADYVKEPIPEAALDKLWKMFYEVEVGFLYMAPYGGIMNRIPETSIPYSHRAEVLYQIGYFTRWDEDSTEIANKHIKWMRKLYKYMAPYVSKNPRSAYINYRDLDIGVNDLYNTSYQKASIWGRKYFGNNFDRLVKVKTEIDPSNFFRNEQSIPPLVSW</sequence>
<gene>
    <name evidence="10" type="ORF">K2173_001768</name>
</gene>
<dbReference type="SUPFAM" id="SSF56176">
    <property type="entry name" value="FAD-binding/transporter-associated domain-like"/>
    <property type="match status" value="1"/>
</dbReference>
<evidence type="ECO:0000256" key="7">
    <source>
        <dbReference type="ARBA" id="ARBA00023180"/>
    </source>
</evidence>
<dbReference type="GO" id="GO:1901696">
    <property type="term" value="P:cannabinoid biosynthetic process"/>
    <property type="evidence" value="ECO:0007669"/>
    <property type="project" value="UniProtKB-ARBA"/>
</dbReference>
<comment type="cofactor">
    <cofactor evidence="1">
        <name>FAD</name>
        <dbReference type="ChEBI" id="CHEBI:57692"/>
    </cofactor>
</comment>
<evidence type="ECO:0000256" key="8">
    <source>
        <dbReference type="SAM" id="SignalP"/>
    </source>
</evidence>
<dbReference type="InterPro" id="IPR016169">
    <property type="entry name" value="FAD-bd_PCMH_sub2"/>
</dbReference>
<evidence type="ECO:0000259" key="9">
    <source>
        <dbReference type="PROSITE" id="PS51387"/>
    </source>
</evidence>
<dbReference type="PANTHER" id="PTHR32448">
    <property type="entry name" value="OS08G0158400 PROTEIN"/>
    <property type="match status" value="1"/>
</dbReference>
<feature type="chain" id="PRO_5043507817" description="FAD-binding PCMH-type domain-containing protein" evidence="8">
    <location>
        <begin position="26"/>
        <end position="547"/>
    </location>
</feature>
<evidence type="ECO:0000256" key="2">
    <source>
        <dbReference type="ARBA" id="ARBA00005466"/>
    </source>
</evidence>
<dbReference type="AlphaFoldDB" id="A0AAV8SJ63"/>
<dbReference type="Gene3D" id="3.40.462.20">
    <property type="match status" value="1"/>
</dbReference>
<dbReference type="Gene3D" id="3.30.465.10">
    <property type="match status" value="1"/>
</dbReference>
<dbReference type="Proteomes" id="UP001159364">
    <property type="component" value="Linkage Group LG10"/>
</dbReference>
<dbReference type="Gene3D" id="3.30.43.10">
    <property type="entry name" value="Uridine Diphospho-n-acetylenolpyruvylglucosamine Reductase, domain 2"/>
    <property type="match status" value="1"/>
</dbReference>
<keyword evidence="6" id="KW-1015">Disulfide bond</keyword>
<keyword evidence="5" id="KW-0274">FAD</keyword>
<proteinExistence type="inferred from homology"/>
<dbReference type="GO" id="GO:0071949">
    <property type="term" value="F:FAD binding"/>
    <property type="evidence" value="ECO:0007669"/>
    <property type="project" value="InterPro"/>
</dbReference>
<evidence type="ECO:0000256" key="4">
    <source>
        <dbReference type="ARBA" id="ARBA00022729"/>
    </source>
</evidence>
<keyword evidence="11" id="KW-1185">Reference proteome</keyword>
<feature type="domain" description="FAD-binding PCMH-type" evidence="9">
    <location>
        <begin position="74"/>
        <end position="265"/>
    </location>
</feature>
<evidence type="ECO:0000256" key="3">
    <source>
        <dbReference type="ARBA" id="ARBA00022630"/>
    </source>
</evidence>
<evidence type="ECO:0000256" key="6">
    <source>
        <dbReference type="ARBA" id="ARBA00023157"/>
    </source>
</evidence>
<protein>
    <recommendedName>
        <fullName evidence="9">FAD-binding PCMH-type domain-containing protein</fullName>
    </recommendedName>
</protein>
<dbReference type="InterPro" id="IPR012951">
    <property type="entry name" value="BBE"/>
</dbReference>